<feature type="transmembrane region" description="Helical" evidence="6">
    <location>
        <begin position="12"/>
        <end position="32"/>
    </location>
</feature>
<protein>
    <submittedName>
        <fullName evidence="7">Lipopolysaccharide biosynthesis protein</fullName>
    </submittedName>
</protein>
<feature type="transmembrane region" description="Helical" evidence="6">
    <location>
        <begin position="336"/>
        <end position="355"/>
    </location>
</feature>
<feature type="transmembrane region" description="Helical" evidence="6">
    <location>
        <begin position="216"/>
        <end position="232"/>
    </location>
</feature>
<evidence type="ECO:0000256" key="6">
    <source>
        <dbReference type="SAM" id="Phobius"/>
    </source>
</evidence>
<evidence type="ECO:0000256" key="3">
    <source>
        <dbReference type="ARBA" id="ARBA00022692"/>
    </source>
</evidence>
<evidence type="ECO:0000313" key="8">
    <source>
        <dbReference type="Proteomes" id="UP001589589"/>
    </source>
</evidence>
<feature type="transmembrane region" description="Helical" evidence="6">
    <location>
        <begin position="38"/>
        <end position="60"/>
    </location>
</feature>
<gene>
    <name evidence="7" type="ORF">ACFFUQ_14365</name>
</gene>
<dbReference type="RefSeq" id="WP_290260950.1">
    <property type="nucleotide sequence ID" value="NZ_JAUFQQ010000003.1"/>
</dbReference>
<feature type="transmembrane region" description="Helical" evidence="6">
    <location>
        <begin position="425"/>
        <end position="448"/>
    </location>
</feature>
<accession>A0ABV5FNT5</accession>
<evidence type="ECO:0000313" key="7">
    <source>
        <dbReference type="EMBL" id="MFB9065206.1"/>
    </source>
</evidence>
<feature type="transmembrane region" description="Helical" evidence="6">
    <location>
        <begin position="252"/>
        <end position="275"/>
    </location>
</feature>
<comment type="caution">
    <text evidence="7">The sequence shown here is derived from an EMBL/GenBank/DDBJ whole genome shotgun (WGS) entry which is preliminary data.</text>
</comment>
<dbReference type="EMBL" id="JBHMEX010000043">
    <property type="protein sequence ID" value="MFB9065206.1"/>
    <property type="molecule type" value="Genomic_DNA"/>
</dbReference>
<sequence length="495" mass="56368">MFKNIIANYVGKVWGIISVFVFIPFYIKLLGIESYAVINFYTVILTIMYFADGGLSATLNREIARNEDKQYIGNMLFTIERVYMAICLFIMLFVFSFSNIIAENWLNSDIISSSDLSTYVSLMGVSIAFQLFTTLQISGLIGLEKQVLSNGIQVASSFFRSGVVLIPLYFYPTLLTFFIWQVSINIIFFFIARFNLWKYVKTNLRYKFDKNVLKTVGRFAGGMMLMAIISSFNTQIDKLVISKLLSLKEFGYYALAGILSQIPELIITPIAVAILPRMVKYTERIEKDKITKLFHVNTFILSTLATTGGMLLFLFTKDFLFIWTNDIIIASKIENVAKVLLVGSVFLSFQFMPYYLAIANGHTRTNVTLGIVAIICIIPALIYFVKQYGLIGATYTWLIMNVVAYFYLGYFIISKFLKNEFRRWLINGTLIPLLITALVGTVGYILTINLQKGYFVFLYSTIIGLISLAVNLLVFNKMNPEYKINKRQLINDGEA</sequence>
<evidence type="ECO:0000256" key="1">
    <source>
        <dbReference type="ARBA" id="ARBA00004651"/>
    </source>
</evidence>
<dbReference type="InterPro" id="IPR050833">
    <property type="entry name" value="Poly_Biosynth_Transport"/>
</dbReference>
<keyword evidence="4 6" id="KW-1133">Transmembrane helix</keyword>
<keyword evidence="8" id="KW-1185">Reference proteome</keyword>
<reference evidence="7 8" key="1">
    <citation type="submission" date="2024-09" db="EMBL/GenBank/DDBJ databases">
        <authorList>
            <person name="Sun Q."/>
            <person name="Mori K."/>
        </authorList>
    </citation>
    <scope>NUCLEOTIDE SEQUENCE [LARGE SCALE GENOMIC DNA]</scope>
    <source>
        <strain evidence="7 8">CECT 7908</strain>
    </source>
</reference>
<keyword evidence="2" id="KW-1003">Cell membrane</keyword>
<proteinExistence type="predicted"/>
<organism evidence="7 8">
    <name type="scientific">Flavobacterium branchiarum</name>
    <dbReference type="NCBI Taxonomy" id="1114870"/>
    <lineage>
        <taxon>Bacteria</taxon>
        <taxon>Pseudomonadati</taxon>
        <taxon>Bacteroidota</taxon>
        <taxon>Flavobacteriia</taxon>
        <taxon>Flavobacteriales</taxon>
        <taxon>Flavobacteriaceae</taxon>
        <taxon>Flavobacterium</taxon>
    </lineage>
</organism>
<feature type="transmembrane region" description="Helical" evidence="6">
    <location>
        <begin position="177"/>
        <end position="196"/>
    </location>
</feature>
<feature type="transmembrane region" description="Helical" evidence="6">
    <location>
        <begin position="367"/>
        <end position="385"/>
    </location>
</feature>
<dbReference type="Pfam" id="PF01943">
    <property type="entry name" value="Polysacc_synt"/>
    <property type="match status" value="1"/>
</dbReference>
<dbReference type="InterPro" id="IPR002797">
    <property type="entry name" value="Polysacc_synth"/>
</dbReference>
<feature type="transmembrane region" description="Helical" evidence="6">
    <location>
        <begin position="296"/>
        <end position="316"/>
    </location>
</feature>
<feature type="transmembrane region" description="Helical" evidence="6">
    <location>
        <begin position="454"/>
        <end position="475"/>
    </location>
</feature>
<keyword evidence="3 6" id="KW-0812">Transmembrane</keyword>
<dbReference type="PANTHER" id="PTHR30250:SF26">
    <property type="entry name" value="PSMA PROTEIN"/>
    <property type="match status" value="1"/>
</dbReference>
<feature type="transmembrane region" description="Helical" evidence="6">
    <location>
        <begin position="81"/>
        <end position="102"/>
    </location>
</feature>
<feature type="transmembrane region" description="Helical" evidence="6">
    <location>
        <begin position="391"/>
        <end position="413"/>
    </location>
</feature>
<evidence type="ECO:0000256" key="5">
    <source>
        <dbReference type="ARBA" id="ARBA00023136"/>
    </source>
</evidence>
<feature type="transmembrane region" description="Helical" evidence="6">
    <location>
        <begin position="150"/>
        <end position="171"/>
    </location>
</feature>
<evidence type="ECO:0000256" key="4">
    <source>
        <dbReference type="ARBA" id="ARBA00022989"/>
    </source>
</evidence>
<feature type="transmembrane region" description="Helical" evidence="6">
    <location>
        <begin position="122"/>
        <end position="143"/>
    </location>
</feature>
<evidence type="ECO:0000256" key="2">
    <source>
        <dbReference type="ARBA" id="ARBA00022475"/>
    </source>
</evidence>
<comment type="subcellular location">
    <subcellularLocation>
        <location evidence="1">Cell membrane</location>
        <topology evidence="1">Multi-pass membrane protein</topology>
    </subcellularLocation>
</comment>
<name>A0ABV5FNT5_9FLAO</name>
<keyword evidence="5 6" id="KW-0472">Membrane</keyword>
<dbReference type="Proteomes" id="UP001589589">
    <property type="component" value="Unassembled WGS sequence"/>
</dbReference>
<dbReference type="PANTHER" id="PTHR30250">
    <property type="entry name" value="PST FAMILY PREDICTED COLANIC ACID TRANSPORTER"/>
    <property type="match status" value="1"/>
</dbReference>